<reference evidence="4" key="1">
    <citation type="journal article" date="2014" name="Front. Microbiol.">
        <title>High frequency of phylogenetically diverse reductive dehalogenase-homologous genes in deep subseafloor sedimentary metagenomes.</title>
        <authorList>
            <person name="Kawai M."/>
            <person name="Futagami T."/>
            <person name="Toyoda A."/>
            <person name="Takaki Y."/>
            <person name="Nishi S."/>
            <person name="Hori S."/>
            <person name="Arai W."/>
            <person name="Tsubouchi T."/>
            <person name="Morono Y."/>
            <person name="Uchiyama I."/>
            <person name="Ito T."/>
            <person name="Fujiyama A."/>
            <person name="Inagaki F."/>
            <person name="Takami H."/>
        </authorList>
    </citation>
    <scope>NUCLEOTIDE SEQUENCE</scope>
    <source>
        <strain evidence="4">Expedition CK06-06</strain>
    </source>
</reference>
<dbReference type="GO" id="GO:0003842">
    <property type="term" value="F:L-glutamate gamma-semialdehyde dehydrogenase activity"/>
    <property type="evidence" value="ECO:0007669"/>
    <property type="project" value="TreeGrafter"/>
</dbReference>
<dbReference type="PANTHER" id="PTHR42862:SF1">
    <property type="entry name" value="DELTA-1-PYRROLINE-5-CARBOXYLATE DEHYDROGENASE 2, ISOFORM A-RELATED"/>
    <property type="match status" value="1"/>
</dbReference>
<feature type="non-terminal residue" evidence="4">
    <location>
        <position position="1"/>
    </location>
</feature>
<keyword evidence="2" id="KW-0520">NAD</keyword>
<protein>
    <recommendedName>
        <fullName evidence="3">Aldehyde dehydrogenase domain-containing protein</fullName>
    </recommendedName>
</protein>
<dbReference type="EMBL" id="BARS01054513">
    <property type="protein sequence ID" value="GAG49431.1"/>
    <property type="molecule type" value="Genomic_DNA"/>
</dbReference>
<evidence type="ECO:0000313" key="4">
    <source>
        <dbReference type="EMBL" id="GAG49431.1"/>
    </source>
</evidence>
<dbReference type="Pfam" id="PF00171">
    <property type="entry name" value="Aldedh"/>
    <property type="match status" value="1"/>
</dbReference>
<evidence type="ECO:0000259" key="3">
    <source>
        <dbReference type="Pfam" id="PF00171"/>
    </source>
</evidence>
<accession>X0ZMK2</accession>
<evidence type="ECO:0000256" key="1">
    <source>
        <dbReference type="ARBA" id="ARBA00023002"/>
    </source>
</evidence>
<evidence type="ECO:0000256" key="2">
    <source>
        <dbReference type="ARBA" id="ARBA00023027"/>
    </source>
</evidence>
<dbReference type="InterPro" id="IPR016162">
    <property type="entry name" value="Ald_DH_N"/>
</dbReference>
<dbReference type="InterPro" id="IPR015590">
    <property type="entry name" value="Aldehyde_DH_dom"/>
</dbReference>
<gene>
    <name evidence="4" type="ORF">S01H1_80690</name>
</gene>
<dbReference type="InterPro" id="IPR050485">
    <property type="entry name" value="Proline_metab_enzyme"/>
</dbReference>
<dbReference type="AlphaFoldDB" id="X0ZMK2"/>
<dbReference type="GO" id="GO:0009898">
    <property type="term" value="C:cytoplasmic side of plasma membrane"/>
    <property type="evidence" value="ECO:0007669"/>
    <property type="project" value="TreeGrafter"/>
</dbReference>
<keyword evidence="1" id="KW-0560">Oxidoreductase</keyword>
<dbReference type="Gene3D" id="3.40.605.10">
    <property type="entry name" value="Aldehyde Dehydrogenase, Chain A, domain 1"/>
    <property type="match status" value="1"/>
</dbReference>
<proteinExistence type="predicted"/>
<dbReference type="Gene3D" id="3.40.309.10">
    <property type="entry name" value="Aldehyde Dehydrogenase, Chain A, domain 2"/>
    <property type="match status" value="1"/>
</dbReference>
<dbReference type="SUPFAM" id="SSF53720">
    <property type="entry name" value="ALDH-like"/>
    <property type="match status" value="1"/>
</dbReference>
<feature type="domain" description="Aldehyde dehydrogenase" evidence="3">
    <location>
        <begin position="2"/>
        <end position="147"/>
    </location>
</feature>
<dbReference type="InterPro" id="IPR016161">
    <property type="entry name" value="Ald_DH/histidinol_DH"/>
</dbReference>
<sequence length="163" mass="17639">ARKIREYIEVGQGEGKLELACEVPAGLEQRTGRPYVGPHIFSGIRPEHRLANEEIFGPVLSVIRVDSFEEALEVANATSYKLTGGVFSRKPAHLAAAQREFRVGNLYLNRGITGALVGRQPFGGFGLSGTGTKAGGADYLLHFVEPRSCTENTMRHGFAPGLE</sequence>
<dbReference type="GO" id="GO:0010133">
    <property type="term" value="P:L-proline catabolic process to L-glutamate"/>
    <property type="evidence" value="ECO:0007669"/>
    <property type="project" value="TreeGrafter"/>
</dbReference>
<comment type="caution">
    <text evidence="4">The sequence shown here is derived from an EMBL/GenBank/DDBJ whole genome shotgun (WGS) entry which is preliminary data.</text>
</comment>
<dbReference type="PANTHER" id="PTHR42862">
    <property type="entry name" value="DELTA-1-PYRROLINE-5-CARBOXYLATE DEHYDROGENASE 1, ISOFORM A-RELATED"/>
    <property type="match status" value="1"/>
</dbReference>
<dbReference type="InterPro" id="IPR016163">
    <property type="entry name" value="Ald_DH_C"/>
</dbReference>
<name>X0ZMK2_9ZZZZ</name>
<organism evidence="4">
    <name type="scientific">marine sediment metagenome</name>
    <dbReference type="NCBI Taxonomy" id="412755"/>
    <lineage>
        <taxon>unclassified sequences</taxon>
        <taxon>metagenomes</taxon>
        <taxon>ecological metagenomes</taxon>
    </lineage>
</organism>